<dbReference type="GO" id="GO:0019706">
    <property type="term" value="F:protein-cysteine S-palmitoyltransferase activity"/>
    <property type="evidence" value="ECO:0007669"/>
    <property type="project" value="UniProtKB-EC"/>
</dbReference>
<keyword evidence="2 10" id="KW-0808">Transferase</keyword>
<dbReference type="PROSITE" id="PS50216">
    <property type="entry name" value="DHHC"/>
    <property type="match status" value="1"/>
</dbReference>
<keyword evidence="4 10" id="KW-1133">Transmembrane helix</keyword>
<comment type="similarity">
    <text evidence="10">Belongs to the DHHC palmitoyltransferase family.</text>
</comment>
<dbReference type="AlphaFoldDB" id="A0A813DIC8"/>
<keyword evidence="8 10" id="KW-0012">Acyltransferase</keyword>
<evidence type="ECO:0000256" key="6">
    <source>
        <dbReference type="ARBA" id="ARBA00023139"/>
    </source>
</evidence>
<evidence type="ECO:0000256" key="5">
    <source>
        <dbReference type="ARBA" id="ARBA00023136"/>
    </source>
</evidence>
<evidence type="ECO:0000256" key="7">
    <source>
        <dbReference type="ARBA" id="ARBA00023288"/>
    </source>
</evidence>
<proteinExistence type="inferred from homology"/>
<dbReference type="Proteomes" id="UP000654075">
    <property type="component" value="Unassembled WGS sequence"/>
</dbReference>
<dbReference type="PANTHER" id="PTHR22883">
    <property type="entry name" value="ZINC FINGER DHHC DOMAIN CONTAINING PROTEIN"/>
    <property type="match status" value="1"/>
</dbReference>
<dbReference type="Pfam" id="PF01529">
    <property type="entry name" value="DHHC"/>
    <property type="match status" value="1"/>
</dbReference>
<comment type="catalytic activity">
    <reaction evidence="9 10">
        <text>L-cysteinyl-[protein] + hexadecanoyl-CoA = S-hexadecanoyl-L-cysteinyl-[protein] + CoA</text>
        <dbReference type="Rhea" id="RHEA:36683"/>
        <dbReference type="Rhea" id="RHEA-COMP:10131"/>
        <dbReference type="Rhea" id="RHEA-COMP:11032"/>
        <dbReference type="ChEBI" id="CHEBI:29950"/>
        <dbReference type="ChEBI" id="CHEBI:57287"/>
        <dbReference type="ChEBI" id="CHEBI:57379"/>
        <dbReference type="ChEBI" id="CHEBI:74151"/>
        <dbReference type="EC" id="2.3.1.225"/>
    </reaction>
</comment>
<comment type="subcellular location">
    <subcellularLocation>
        <location evidence="1">Endomembrane system</location>
        <topology evidence="1">Multi-pass membrane protein</topology>
    </subcellularLocation>
</comment>
<dbReference type="OMA" id="NGMSEHI"/>
<evidence type="ECO:0000256" key="10">
    <source>
        <dbReference type="RuleBase" id="RU079119"/>
    </source>
</evidence>
<evidence type="ECO:0000256" key="2">
    <source>
        <dbReference type="ARBA" id="ARBA00022679"/>
    </source>
</evidence>
<dbReference type="GO" id="GO:0006612">
    <property type="term" value="P:protein targeting to membrane"/>
    <property type="evidence" value="ECO:0007669"/>
    <property type="project" value="TreeGrafter"/>
</dbReference>
<keyword evidence="5 10" id="KW-0472">Membrane</keyword>
<dbReference type="OrthoDB" id="9909019at2759"/>
<evidence type="ECO:0000256" key="1">
    <source>
        <dbReference type="ARBA" id="ARBA00004127"/>
    </source>
</evidence>
<evidence type="ECO:0000313" key="12">
    <source>
        <dbReference type="EMBL" id="CAE8585792.1"/>
    </source>
</evidence>
<evidence type="ECO:0000256" key="8">
    <source>
        <dbReference type="ARBA" id="ARBA00023315"/>
    </source>
</evidence>
<protein>
    <recommendedName>
        <fullName evidence="10">Palmitoyltransferase</fullName>
        <ecNumber evidence="10">2.3.1.225</ecNumber>
    </recommendedName>
</protein>
<dbReference type="GO" id="GO:0005783">
    <property type="term" value="C:endoplasmic reticulum"/>
    <property type="evidence" value="ECO:0007669"/>
    <property type="project" value="TreeGrafter"/>
</dbReference>
<evidence type="ECO:0000313" key="13">
    <source>
        <dbReference type="Proteomes" id="UP000654075"/>
    </source>
</evidence>
<keyword evidence="6" id="KW-0564">Palmitate</keyword>
<keyword evidence="3 10" id="KW-0812">Transmembrane</keyword>
<sequence>MYWAADTVRNYQSNTMVMLVPWRRDDHLNQGCKAADASCFFSGSQASNGFRLLPEPMALEVSVWKHELPFRSMGHIELDLGALWSKALPSDVQRLARRSVDSGAERLNASGELNPRVYEVWPHVGGRNRFFCGGRCVSGPTIDRWYNLCAWTFILMPSGLFFFVYAGQLWHHYMWLPILTALVLLSTIIFLLLTSCTDPGILPRRELQEALPGLEEEVCVTAGTGPVLLDSLTAEPLCAIAERQEAEGYRWCSTCGVVRPPRCSHCSDCDNCVMTFDHHCPFVNNCVGHRNYAFFQAFLVSTFCLGFSVAAGIGLCVAEQSSYSSPLSLDDSPLLVLVLLLIAVPTAVMLLGVLGLSCFHAWLACRGKTTKEVFTGRVTVGGRTLFHLRGPSLIHARARVSFPIVAV</sequence>
<dbReference type="PANTHER" id="PTHR22883:SF43">
    <property type="entry name" value="PALMITOYLTRANSFERASE APP"/>
    <property type="match status" value="1"/>
</dbReference>
<feature type="transmembrane region" description="Helical" evidence="10">
    <location>
        <begin position="145"/>
        <end position="167"/>
    </location>
</feature>
<dbReference type="InterPro" id="IPR039859">
    <property type="entry name" value="PFA4/ZDH16/20/ERF2-like"/>
</dbReference>
<feature type="transmembrane region" description="Helical" evidence="10">
    <location>
        <begin position="173"/>
        <end position="194"/>
    </location>
</feature>
<feature type="domain" description="Palmitoyltransferase DHHC" evidence="11">
    <location>
        <begin position="248"/>
        <end position="373"/>
    </location>
</feature>
<comment type="caution">
    <text evidence="12">The sequence shown here is derived from an EMBL/GenBank/DDBJ whole genome shotgun (WGS) entry which is preliminary data.</text>
</comment>
<gene>
    <name evidence="12" type="ORF">PGLA1383_LOCUS4695</name>
</gene>
<evidence type="ECO:0000256" key="3">
    <source>
        <dbReference type="ARBA" id="ARBA00022692"/>
    </source>
</evidence>
<name>A0A813DIC8_POLGL</name>
<dbReference type="EC" id="2.3.1.225" evidence="10"/>
<keyword evidence="13" id="KW-1185">Reference proteome</keyword>
<accession>A0A813DIC8</accession>
<evidence type="ECO:0000256" key="4">
    <source>
        <dbReference type="ARBA" id="ARBA00022989"/>
    </source>
</evidence>
<reference evidence="12" key="1">
    <citation type="submission" date="2021-02" db="EMBL/GenBank/DDBJ databases">
        <authorList>
            <person name="Dougan E. K."/>
            <person name="Rhodes N."/>
            <person name="Thang M."/>
            <person name="Chan C."/>
        </authorList>
    </citation>
    <scope>NUCLEOTIDE SEQUENCE</scope>
</reference>
<evidence type="ECO:0000259" key="11">
    <source>
        <dbReference type="Pfam" id="PF01529"/>
    </source>
</evidence>
<comment type="domain">
    <text evidence="10">The DHHC domain is required for palmitoyltransferase activity.</text>
</comment>
<evidence type="ECO:0000256" key="9">
    <source>
        <dbReference type="ARBA" id="ARBA00048048"/>
    </source>
</evidence>
<dbReference type="GO" id="GO:0005794">
    <property type="term" value="C:Golgi apparatus"/>
    <property type="evidence" value="ECO:0007669"/>
    <property type="project" value="TreeGrafter"/>
</dbReference>
<dbReference type="EMBL" id="CAJNNV010001772">
    <property type="protein sequence ID" value="CAE8585792.1"/>
    <property type="molecule type" value="Genomic_DNA"/>
</dbReference>
<keyword evidence="7" id="KW-0449">Lipoprotein</keyword>
<dbReference type="InterPro" id="IPR001594">
    <property type="entry name" value="Palmitoyltrfase_DHHC"/>
</dbReference>
<organism evidence="12 13">
    <name type="scientific">Polarella glacialis</name>
    <name type="common">Dinoflagellate</name>
    <dbReference type="NCBI Taxonomy" id="89957"/>
    <lineage>
        <taxon>Eukaryota</taxon>
        <taxon>Sar</taxon>
        <taxon>Alveolata</taxon>
        <taxon>Dinophyceae</taxon>
        <taxon>Suessiales</taxon>
        <taxon>Suessiaceae</taxon>
        <taxon>Polarella</taxon>
    </lineage>
</organism>
<feature type="transmembrane region" description="Helical" evidence="10">
    <location>
        <begin position="335"/>
        <end position="363"/>
    </location>
</feature>
<feature type="transmembrane region" description="Helical" evidence="10">
    <location>
        <begin position="292"/>
        <end position="315"/>
    </location>
</feature>